<keyword evidence="3" id="KW-0677">Repeat</keyword>
<dbReference type="HAMAP" id="MF_01008">
    <property type="entry name" value="MraZ"/>
    <property type="match status" value="1"/>
</dbReference>
<keyword evidence="2 7" id="KW-0963">Cytoplasm</keyword>
<dbReference type="RefSeq" id="WP_191798884.1">
    <property type="nucleotide sequence ID" value="NZ_JACSQL010000002.1"/>
</dbReference>
<evidence type="ECO:0000259" key="8">
    <source>
        <dbReference type="PROSITE" id="PS51740"/>
    </source>
</evidence>
<keyword evidence="10" id="KW-1185">Reference proteome</keyword>
<comment type="subcellular location">
    <subcellularLocation>
        <location evidence="7">Cytoplasm</location>
        <location evidence="7">Nucleoid</location>
    </subcellularLocation>
</comment>
<dbReference type="CDD" id="cd16321">
    <property type="entry name" value="MraZ_C"/>
    <property type="match status" value="1"/>
</dbReference>
<comment type="subunit">
    <text evidence="7">Forms oligomers.</text>
</comment>
<comment type="similarity">
    <text evidence="7">Belongs to the MraZ family.</text>
</comment>
<dbReference type="Pfam" id="PF02381">
    <property type="entry name" value="MraZ"/>
    <property type="match status" value="2"/>
</dbReference>
<reference evidence="9 10" key="1">
    <citation type="submission" date="2020-08" db="EMBL/GenBank/DDBJ databases">
        <title>A Genomic Blueprint of the Chicken Gut Microbiome.</title>
        <authorList>
            <person name="Gilroy R."/>
            <person name="Ravi A."/>
            <person name="Getino M."/>
            <person name="Pursley I."/>
            <person name="Horton D.L."/>
            <person name="Alikhan N.-F."/>
            <person name="Baker D."/>
            <person name="Gharbi K."/>
            <person name="Hall N."/>
            <person name="Watson M."/>
            <person name="Adriaenssens E.M."/>
            <person name="Foster-Nyarko E."/>
            <person name="Jarju S."/>
            <person name="Secka A."/>
            <person name="Antonio M."/>
            <person name="Oren A."/>
            <person name="Chaudhuri R."/>
            <person name="La Ragione R.M."/>
            <person name="Hildebrand F."/>
            <person name="Pallen M.J."/>
        </authorList>
    </citation>
    <scope>NUCLEOTIDE SEQUENCE [LARGE SCALE GENOMIC DNA]</scope>
    <source>
        <strain evidence="9 10">Sa2BVA9</strain>
    </source>
</reference>
<keyword evidence="6 7" id="KW-0804">Transcription</keyword>
<evidence type="ECO:0000256" key="6">
    <source>
        <dbReference type="ARBA" id="ARBA00023163"/>
    </source>
</evidence>
<dbReference type="PANTHER" id="PTHR34701">
    <property type="entry name" value="TRANSCRIPTIONAL REGULATOR MRAZ"/>
    <property type="match status" value="1"/>
</dbReference>
<dbReference type="InterPro" id="IPR003444">
    <property type="entry name" value="MraZ"/>
</dbReference>
<dbReference type="InterPro" id="IPR007159">
    <property type="entry name" value="SpoVT-AbrB_dom"/>
</dbReference>
<dbReference type="InterPro" id="IPR035644">
    <property type="entry name" value="MraZ_C"/>
</dbReference>
<dbReference type="SUPFAM" id="SSF89447">
    <property type="entry name" value="AbrB/MazE/MraZ-like"/>
    <property type="match status" value="1"/>
</dbReference>
<dbReference type="NCBIfam" id="TIGR00242">
    <property type="entry name" value="division/cell wall cluster transcriptional repressor MraZ"/>
    <property type="match status" value="1"/>
</dbReference>
<dbReference type="CDD" id="cd16320">
    <property type="entry name" value="MraZ_N"/>
    <property type="match status" value="1"/>
</dbReference>
<evidence type="ECO:0000313" key="10">
    <source>
        <dbReference type="Proteomes" id="UP000608071"/>
    </source>
</evidence>
<dbReference type="InterPro" id="IPR038619">
    <property type="entry name" value="MraZ_sf"/>
</dbReference>
<evidence type="ECO:0000256" key="5">
    <source>
        <dbReference type="ARBA" id="ARBA00023125"/>
    </source>
</evidence>
<feature type="domain" description="SpoVT-AbrB" evidence="8">
    <location>
        <begin position="76"/>
        <end position="119"/>
    </location>
</feature>
<keyword evidence="5 7" id="KW-0238">DNA-binding</keyword>
<sequence>MFMGEFQHSIDDKGRIIIPAKFREPLGPSFVITRGLDQCLFVYPMEEWVIMEQKLKALPLMKSDARAFTRFFFSGATECELDKQGRVNLPPNLRDYAKMDKECVVLGVSNRVEIWSKGIWEQYYSQSEETFNDIAEKLVDFNFEF</sequence>
<protein>
    <recommendedName>
        <fullName evidence="1 7">Transcriptional regulator MraZ</fullName>
    </recommendedName>
</protein>
<dbReference type="InterPro" id="IPR035642">
    <property type="entry name" value="MraZ_N"/>
</dbReference>
<feature type="domain" description="SpoVT-AbrB" evidence="8">
    <location>
        <begin position="5"/>
        <end position="47"/>
    </location>
</feature>
<evidence type="ECO:0000313" key="9">
    <source>
        <dbReference type="EMBL" id="MBD7967636.1"/>
    </source>
</evidence>
<dbReference type="InterPro" id="IPR037914">
    <property type="entry name" value="SpoVT-AbrB_sf"/>
</dbReference>
<comment type="caution">
    <text evidence="9">The sequence shown here is derived from an EMBL/GenBank/DDBJ whole genome shotgun (WGS) entry which is preliminary data.</text>
</comment>
<dbReference type="EMBL" id="JACSQL010000002">
    <property type="protein sequence ID" value="MBD7967636.1"/>
    <property type="molecule type" value="Genomic_DNA"/>
</dbReference>
<accession>A0ABR8SVV0</accession>
<keyword evidence="4 7" id="KW-0805">Transcription regulation</keyword>
<evidence type="ECO:0000256" key="2">
    <source>
        <dbReference type="ARBA" id="ARBA00022490"/>
    </source>
</evidence>
<proteinExistence type="inferred from homology"/>
<dbReference type="PROSITE" id="PS51740">
    <property type="entry name" value="SPOVT_ABRB"/>
    <property type="match status" value="2"/>
</dbReference>
<organism evidence="9 10">
    <name type="scientific">Paenibacillus gallinarum</name>
    <dbReference type="NCBI Taxonomy" id="2762232"/>
    <lineage>
        <taxon>Bacteria</taxon>
        <taxon>Bacillati</taxon>
        <taxon>Bacillota</taxon>
        <taxon>Bacilli</taxon>
        <taxon>Bacillales</taxon>
        <taxon>Paenibacillaceae</taxon>
        <taxon>Paenibacillus</taxon>
    </lineage>
</organism>
<evidence type="ECO:0000256" key="4">
    <source>
        <dbReference type="ARBA" id="ARBA00023015"/>
    </source>
</evidence>
<dbReference type="PANTHER" id="PTHR34701:SF1">
    <property type="entry name" value="TRANSCRIPTIONAL REGULATOR MRAZ"/>
    <property type="match status" value="1"/>
</dbReference>
<dbReference type="Proteomes" id="UP000608071">
    <property type="component" value="Unassembled WGS sequence"/>
</dbReference>
<evidence type="ECO:0000256" key="1">
    <source>
        <dbReference type="ARBA" id="ARBA00013860"/>
    </source>
</evidence>
<name>A0ABR8SVV0_9BACL</name>
<evidence type="ECO:0000256" key="7">
    <source>
        <dbReference type="HAMAP-Rule" id="MF_01008"/>
    </source>
</evidence>
<gene>
    <name evidence="7 9" type="primary">mraZ</name>
    <name evidence="9" type="ORF">H9647_06145</name>
</gene>
<dbReference type="Gene3D" id="3.40.1550.20">
    <property type="entry name" value="Transcriptional regulator MraZ domain"/>
    <property type="match status" value="1"/>
</dbReference>
<dbReference type="InterPro" id="IPR020603">
    <property type="entry name" value="MraZ_dom"/>
</dbReference>
<evidence type="ECO:0000256" key="3">
    <source>
        <dbReference type="ARBA" id="ARBA00022737"/>
    </source>
</evidence>